<dbReference type="Pfam" id="PF02254">
    <property type="entry name" value="TrkA_N"/>
    <property type="match status" value="1"/>
</dbReference>
<keyword evidence="2" id="KW-1133">Transmembrane helix</keyword>
<dbReference type="SUPFAM" id="SSF51735">
    <property type="entry name" value="NAD(P)-binding Rossmann-fold domains"/>
    <property type="match status" value="1"/>
</dbReference>
<dbReference type="Proteomes" id="UP000248798">
    <property type="component" value="Unassembled WGS sequence"/>
</dbReference>
<dbReference type="GO" id="GO:0006813">
    <property type="term" value="P:potassium ion transport"/>
    <property type="evidence" value="ECO:0007669"/>
    <property type="project" value="InterPro"/>
</dbReference>
<evidence type="ECO:0000256" key="2">
    <source>
        <dbReference type="SAM" id="Phobius"/>
    </source>
</evidence>
<comment type="subcellular location">
    <subcellularLocation>
        <location evidence="1">Cell membrane</location>
        <topology evidence="1">Multi-pass membrane protein</topology>
    </subcellularLocation>
</comment>
<evidence type="ECO:0000313" key="8">
    <source>
        <dbReference type="Proteomes" id="UP000293902"/>
    </source>
</evidence>
<evidence type="ECO:0000259" key="4">
    <source>
        <dbReference type="Pfam" id="PF07885"/>
    </source>
</evidence>
<keyword evidence="8" id="KW-1185">Reference proteome</keyword>
<dbReference type="InterPro" id="IPR013099">
    <property type="entry name" value="K_chnl_dom"/>
</dbReference>
<dbReference type="EMBL" id="QLNI01000051">
    <property type="protein sequence ID" value="RAM00369.1"/>
    <property type="molecule type" value="Genomic_DNA"/>
</dbReference>
<dbReference type="EMBL" id="CP036313">
    <property type="protein sequence ID" value="QBH12087.1"/>
    <property type="molecule type" value="Genomic_DNA"/>
</dbReference>
<dbReference type="GO" id="GO:0005886">
    <property type="term" value="C:plasma membrane"/>
    <property type="evidence" value="ECO:0007669"/>
    <property type="project" value="UniProtKB-SubCell"/>
</dbReference>
<protein>
    <submittedName>
        <fullName evidence="6">Potassium channel protein</fullName>
    </submittedName>
</protein>
<gene>
    <name evidence="6" type="ORF">DO021_19505</name>
    <name evidence="5" type="ORF">EYB58_03600</name>
</gene>
<dbReference type="GO" id="GO:0034220">
    <property type="term" value="P:monoatomic ion transmembrane transport"/>
    <property type="evidence" value="ECO:0007669"/>
    <property type="project" value="UniProtKB-KW"/>
</dbReference>
<reference evidence="6 7" key="1">
    <citation type="submission" date="2018-06" db="EMBL/GenBank/DDBJ databases">
        <title>Complete Genome Sequence of Desulfobacter hydrogenophilus (DSM3380).</title>
        <authorList>
            <person name="Marietou A."/>
            <person name="Schreiber L."/>
            <person name="Marshall I."/>
            <person name="Jorgensen B."/>
        </authorList>
    </citation>
    <scope>NUCLEOTIDE SEQUENCE [LARGE SCALE GENOMIC DNA]</scope>
    <source>
        <strain evidence="6 7">DSM 3380</strain>
    </source>
</reference>
<dbReference type="Gene3D" id="3.40.50.720">
    <property type="entry name" value="NAD(P)-binding Rossmann-like Domain"/>
    <property type="match status" value="1"/>
</dbReference>
<feature type="domain" description="Potassium channel" evidence="4">
    <location>
        <begin position="33"/>
        <end position="102"/>
    </location>
</feature>
<evidence type="ECO:0000313" key="7">
    <source>
        <dbReference type="Proteomes" id="UP000248798"/>
    </source>
</evidence>
<dbReference type="Pfam" id="PF07885">
    <property type="entry name" value="Ion_trans_2"/>
    <property type="match status" value="1"/>
</dbReference>
<keyword evidence="6" id="KW-0813">Transport</keyword>
<keyword evidence="2" id="KW-0472">Membrane</keyword>
<reference evidence="5 8" key="2">
    <citation type="submission" date="2019-02" db="EMBL/GenBank/DDBJ databases">
        <title>Complete genome sequence of Desulfobacter hydrogenophilus AcRS1.</title>
        <authorList>
            <person name="Marietou A."/>
            <person name="Lund M.B."/>
            <person name="Marshall I.P.G."/>
            <person name="Schreiber L."/>
            <person name="Jorgensen B."/>
        </authorList>
    </citation>
    <scope>NUCLEOTIDE SEQUENCE [LARGE SCALE GENOMIC DNA]</scope>
    <source>
        <strain evidence="5 8">AcRS1</strain>
    </source>
</reference>
<dbReference type="InterPro" id="IPR003148">
    <property type="entry name" value="RCK_N"/>
</dbReference>
<evidence type="ECO:0000313" key="6">
    <source>
        <dbReference type="EMBL" id="RAM00369.1"/>
    </source>
</evidence>
<dbReference type="OrthoDB" id="9799090at2"/>
<feature type="transmembrane region" description="Helical" evidence="2">
    <location>
        <begin position="20"/>
        <end position="39"/>
    </location>
</feature>
<dbReference type="InterPro" id="IPR036291">
    <property type="entry name" value="NAD(P)-bd_dom_sf"/>
</dbReference>
<dbReference type="SUPFAM" id="SSF81324">
    <property type="entry name" value="Voltage-gated potassium channels"/>
    <property type="match status" value="1"/>
</dbReference>
<dbReference type="AlphaFoldDB" id="A0A328F7L6"/>
<proteinExistence type="predicted"/>
<dbReference type="Gene3D" id="1.10.287.70">
    <property type="match status" value="1"/>
</dbReference>
<dbReference type="InterPro" id="IPR050721">
    <property type="entry name" value="Trk_Ktr_HKT_K-transport"/>
</dbReference>
<organism evidence="6 7">
    <name type="scientific">Desulfobacter hydrogenophilus</name>
    <dbReference type="NCBI Taxonomy" id="2291"/>
    <lineage>
        <taxon>Bacteria</taxon>
        <taxon>Pseudomonadati</taxon>
        <taxon>Thermodesulfobacteriota</taxon>
        <taxon>Desulfobacteria</taxon>
        <taxon>Desulfobacterales</taxon>
        <taxon>Desulfobacteraceae</taxon>
        <taxon>Desulfobacter</taxon>
    </lineage>
</organism>
<evidence type="ECO:0000256" key="1">
    <source>
        <dbReference type="ARBA" id="ARBA00004651"/>
    </source>
</evidence>
<keyword evidence="2" id="KW-0812">Transmembrane</keyword>
<evidence type="ECO:0000313" key="5">
    <source>
        <dbReference type="EMBL" id="QBH12087.1"/>
    </source>
</evidence>
<sequence>MIHWINALLRAGFQSRGLTLVFAYMLLLAASTGLICIAEPSGSALTHPGQALWWSIVTSTTVGYGDMYPTSSWGKVIAAVLPMFMGIGLGAAFITHIASVLIERRDKNMHGETPYKGSGHILLVGHTQETEYLVEQIRADETYRDKDIVVLANQPRHPFPDQSHTFFVKGRPDTIQAMNRAGAADAERIIIHTGSDELSLFVLINALNLKNETCEITVRCLSTQSLETFSSVPGQFETVMQMTVEMMVQAMQDKVHLPLQILLKNDEGEEIYYVRTSRIKQGMTWWALHLFLMEKYRFLSFALQLPDGSIEINPARDEPVTEDCGIWLIAAIRPLHIQWPE</sequence>
<feature type="domain" description="RCK N-terminal" evidence="3">
    <location>
        <begin position="121"/>
        <end position="229"/>
    </location>
</feature>
<dbReference type="PANTHER" id="PTHR43833">
    <property type="entry name" value="POTASSIUM CHANNEL PROTEIN 2-RELATED-RELATED"/>
    <property type="match status" value="1"/>
</dbReference>
<dbReference type="RefSeq" id="WP_111959789.1">
    <property type="nucleotide sequence ID" value="NZ_CP036313.1"/>
</dbReference>
<keyword evidence="6" id="KW-0407">Ion channel</keyword>
<keyword evidence="6" id="KW-0406">Ion transport</keyword>
<name>A0A328F7L6_9BACT</name>
<evidence type="ECO:0000259" key="3">
    <source>
        <dbReference type="Pfam" id="PF02254"/>
    </source>
</evidence>
<dbReference type="PANTHER" id="PTHR43833:SF9">
    <property type="entry name" value="POTASSIUM CHANNEL PROTEIN YUGO-RELATED"/>
    <property type="match status" value="1"/>
</dbReference>
<feature type="transmembrane region" description="Helical" evidence="2">
    <location>
        <begin position="76"/>
        <end position="102"/>
    </location>
</feature>
<dbReference type="Proteomes" id="UP000293902">
    <property type="component" value="Chromosome"/>
</dbReference>
<accession>A0A328F7L6</accession>